<dbReference type="Proteomes" id="UP000735302">
    <property type="component" value="Unassembled WGS sequence"/>
</dbReference>
<evidence type="ECO:0000256" key="3">
    <source>
        <dbReference type="ARBA" id="ARBA00022857"/>
    </source>
</evidence>
<dbReference type="GO" id="GO:0110051">
    <property type="term" value="P:metabolite repair"/>
    <property type="evidence" value="ECO:0007669"/>
    <property type="project" value="TreeGrafter"/>
</dbReference>
<dbReference type="GO" id="GO:0005524">
    <property type="term" value="F:ATP binding"/>
    <property type="evidence" value="ECO:0007669"/>
    <property type="project" value="UniProtKB-KW"/>
</dbReference>
<protein>
    <recommendedName>
        <fullName evidence="7">ATP-dependent (S)-NAD(P)H-hydrate dehydratase</fullName>
        <ecNumber evidence="7">4.2.1.93</ecNumber>
    </recommendedName>
    <alternativeName>
        <fullName evidence="7">ATP-dependent NAD(P)HX dehydratase</fullName>
    </alternativeName>
</protein>
<dbReference type="FunFam" id="3.40.1190.20:FF:000028">
    <property type="entry name" value="ATP-dependent (S)-NAD(P)H-hydrate dehydratase"/>
    <property type="match status" value="1"/>
</dbReference>
<feature type="binding site" evidence="7">
    <location>
        <position position="144"/>
    </location>
    <ligand>
        <name>(6S)-NADPHX</name>
        <dbReference type="ChEBI" id="CHEBI:64076"/>
    </ligand>
</feature>
<dbReference type="InterPro" id="IPR000631">
    <property type="entry name" value="CARKD"/>
</dbReference>
<dbReference type="Gene3D" id="3.40.1190.20">
    <property type="match status" value="1"/>
</dbReference>
<sequence length="343" mass="37635">MLSLVAAVFANSMKRPAIPSFPAKDLFNSIEQMRKMTTLNAGQLLEMAKSVIPPLQYNKHKGQAGRVAVIGGCKEYTGAPYFAAISALKAGADLSHVFCTDEAAPVIKSYSPELIVHPVLDSDHSVEEILQWMPRFHSLIVGPGLGREEHILKTASAVIEQAKENKLPIVIDADGLFLVTQNPALIKGYTNAILTPNVAEFGRLYKKIFNKDPDPEEPVVTLKQLCRELGHVTIVHKGIHDIISNGDKVLTYSMHGSPRRCGGQGDLLSGSMGLFAVWAKWAQEENTKEGNSPPTYQHGMKAAYLACALTRECSRRAFEINGRSMTTTDMIVQIHSAFEYLFS</sequence>
<feature type="domain" description="YjeF C-terminal" evidence="8">
    <location>
        <begin position="44"/>
        <end position="341"/>
    </location>
</feature>
<keyword evidence="3" id="KW-0521">NADP</keyword>
<evidence type="ECO:0000256" key="4">
    <source>
        <dbReference type="ARBA" id="ARBA00023027"/>
    </source>
</evidence>
<reference evidence="9 10" key="1">
    <citation type="journal article" date="2021" name="Elife">
        <title>Chloroplast acquisition without the gene transfer in kleptoplastic sea slugs, Plakobranchus ocellatus.</title>
        <authorList>
            <person name="Maeda T."/>
            <person name="Takahashi S."/>
            <person name="Yoshida T."/>
            <person name="Shimamura S."/>
            <person name="Takaki Y."/>
            <person name="Nagai Y."/>
            <person name="Toyoda A."/>
            <person name="Suzuki Y."/>
            <person name="Arimoto A."/>
            <person name="Ishii H."/>
            <person name="Satoh N."/>
            <person name="Nishiyama T."/>
            <person name="Hasebe M."/>
            <person name="Maruyama T."/>
            <person name="Minagawa J."/>
            <person name="Obokata J."/>
            <person name="Shigenobu S."/>
        </authorList>
    </citation>
    <scope>NUCLEOTIDE SEQUENCE [LARGE SCALE GENOMIC DNA]</scope>
</reference>
<gene>
    <name evidence="9" type="ORF">PoB_000821300</name>
</gene>
<comment type="catalytic activity">
    <reaction evidence="6 7">
        <text>(6S)-NADPHX + ATP = ADP + phosphate + NADPH + H(+)</text>
        <dbReference type="Rhea" id="RHEA:32231"/>
        <dbReference type="ChEBI" id="CHEBI:15378"/>
        <dbReference type="ChEBI" id="CHEBI:30616"/>
        <dbReference type="ChEBI" id="CHEBI:43474"/>
        <dbReference type="ChEBI" id="CHEBI:57783"/>
        <dbReference type="ChEBI" id="CHEBI:64076"/>
        <dbReference type="ChEBI" id="CHEBI:456216"/>
        <dbReference type="EC" id="4.2.1.93"/>
    </reaction>
</comment>
<keyword evidence="2 7" id="KW-0067">ATP-binding</keyword>
<evidence type="ECO:0000256" key="1">
    <source>
        <dbReference type="ARBA" id="ARBA00022741"/>
    </source>
</evidence>
<comment type="function">
    <text evidence="7">Catalyzes the dehydration of the S-form of NAD(P)HX at the expense of ATP, which is converted to ADP. Together with NAD(P)HX epimerase, which catalyzes the epimerization of the S- and R-forms, the enzyme allows the repair of both epimers of NAD(P)HX, a damaged form of NAD(P)H that is a result of enzymatic or heat-dependent hydration.</text>
</comment>
<evidence type="ECO:0000259" key="8">
    <source>
        <dbReference type="PROSITE" id="PS51383"/>
    </source>
</evidence>
<organism evidence="9 10">
    <name type="scientific">Plakobranchus ocellatus</name>
    <dbReference type="NCBI Taxonomy" id="259542"/>
    <lineage>
        <taxon>Eukaryota</taxon>
        <taxon>Metazoa</taxon>
        <taxon>Spiralia</taxon>
        <taxon>Lophotrochozoa</taxon>
        <taxon>Mollusca</taxon>
        <taxon>Gastropoda</taxon>
        <taxon>Heterobranchia</taxon>
        <taxon>Euthyneura</taxon>
        <taxon>Panpulmonata</taxon>
        <taxon>Sacoglossa</taxon>
        <taxon>Placobranchoidea</taxon>
        <taxon>Plakobranchidae</taxon>
        <taxon>Plakobranchus</taxon>
    </lineage>
</organism>
<evidence type="ECO:0000313" key="9">
    <source>
        <dbReference type="EMBL" id="GFN81707.1"/>
    </source>
</evidence>
<dbReference type="PROSITE" id="PS51383">
    <property type="entry name" value="YJEF_C_3"/>
    <property type="match status" value="1"/>
</dbReference>
<dbReference type="EC" id="4.2.1.93" evidence="7"/>
<comment type="catalytic activity">
    <reaction evidence="7">
        <text>(6S)-NADHX + ATP = ADP + phosphate + NADH + H(+)</text>
        <dbReference type="Rhea" id="RHEA:19017"/>
        <dbReference type="ChEBI" id="CHEBI:15378"/>
        <dbReference type="ChEBI" id="CHEBI:30616"/>
        <dbReference type="ChEBI" id="CHEBI:43474"/>
        <dbReference type="ChEBI" id="CHEBI:57945"/>
        <dbReference type="ChEBI" id="CHEBI:64074"/>
        <dbReference type="ChEBI" id="CHEBI:456216"/>
        <dbReference type="EC" id="4.2.1.93"/>
    </reaction>
</comment>
<evidence type="ECO:0000256" key="7">
    <source>
        <dbReference type="HAMAP-Rule" id="MF_03157"/>
    </source>
</evidence>
<evidence type="ECO:0000256" key="6">
    <source>
        <dbReference type="ARBA" id="ARBA00047472"/>
    </source>
</evidence>
<proteinExistence type="inferred from homology"/>
<dbReference type="NCBIfam" id="TIGR00196">
    <property type="entry name" value="yjeF_cterm"/>
    <property type="match status" value="1"/>
</dbReference>
<name>A0AAV3YGQ5_9GAST</name>
<dbReference type="PANTHER" id="PTHR12592:SF0">
    <property type="entry name" value="ATP-DEPENDENT (S)-NAD(P)H-HYDRATE DEHYDRATASE"/>
    <property type="match status" value="1"/>
</dbReference>
<keyword evidence="1 7" id="KW-0547">Nucleotide-binding</keyword>
<evidence type="ECO:0000313" key="10">
    <source>
        <dbReference type="Proteomes" id="UP000735302"/>
    </source>
</evidence>
<evidence type="ECO:0000256" key="2">
    <source>
        <dbReference type="ARBA" id="ARBA00022840"/>
    </source>
</evidence>
<dbReference type="GO" id="GO:0046496">
    <property type="term" value="P:nicotinamide nucleotide metabolic process"/>
    <property type="evidence" value="ECO:0007669"/>
    <property type="project" value="UniProtKB-UniRule"/>
</dbReference>
<keyword evidence="5 7" id="KW-0456">Lyase</keyword>
<feature type="binding site" evidence="7">
    <location>
        <begin position="197"/>
        <end position="203"/>
    </location>
    <ligand>
        <name>(6S)-NADPHX</name>
        <dbReference type="ChEBI" id="CHEBI:64076"/>
    </ligand>
</feature>
<dbReference type="PANTHER" id="PTHR12592">
    <property type="entry name" value="ATP-DEPENDENT (S)-NAD(P)H-HYDRATE DEHYDRATASE FAMILY MEMBER"/>
    <property type="match status" value="1"/>
</dbReference>
<comment type="cofactor">
    <cofactor evidence="7">
        <name>Mg(2+)</name>
        <dbReference type="ChEBI" id="CHEBI:18420"/>
    </cofactor>
</comment>
<feature type="binding site" evidence="7">
    <location>
        <begin position="237"/>
        <end position="241"/>
    </location>
    <ligand>
        <name>ATP</name>
        <dbReference type="ChEBI" id="CHEBI:30616"/>
    </ligand>
</feature>
<dbReference type="EMBL" id="BLXT01000945">
    <property type="protein sequence ID" value="GFN81707.1"/>
    <property type="molecule type" value="Genomic_DNA"/>
</dbReference>
<dbReference type="InterPro" id="IPR029056">
    <property type="entry name" value="Ribokinase-like"/>
</dbReference>
<dbReference type="GO" id="GO:0047453">
    <property type="term" value="F:ATP-dependent NAD(P)H-hydrate dehydratase activity"/>
    <property type="evidence" value="ECO:0007669"/>
    <property type="project" value="UniProtKB-UniRule"/>
</dbReference>
<keyword evidence="10" id="KW-1185">Reference proteome</keyword>
<dbReference type="CDD" id="cd01171">
    <property type="entry name" value="YXKO-related"/>
    <property type="match status" value="1"/>
</dbReference>
<dbReference type="HAMAP" id="MF_01965">
    <property type="entry name" value="NADHX_dehydratase"/>
    <property type="match status" value="1"/>
</dbReference>
<feature type="binding site" evidence="7">
    <location>
        <begin position="256"/>
        <end position="265"/>
    </location>
    <ligand>
        <name>ATP</name>
        <dbReference type="ChEBI" id="CHEBI:30616"/>
    </ligand>
</feature>
<comment type="caution">
    <text evidence="9">The sequence shown here is derived from an EMBL/GenBank/DDBJ whole genome shotgun (WGS) entry which is preliminary data.</text>
</comment>
<dbReference type="AlphaFoldDB" id="A0AAV3YGQ5"/>
<accession>A0AAV3YGQ5</accession>
<evidence type="ECO:0000256" key="5">
    <source>
        <dbReference type="ARBA" id="ARBA00023239"/>
    </source>
</evidence>
<comment type="similarity">
    <text evidence="7">Belongs to the NnrD/CARKD family.</text>
</comment>
<dbReference type="SUPFAM" id="SSF53613">
    <property type="entry name" value="Ribokinase-like"/>
    <property type="match status" value="1"/>
</dbReference>
<dbReference type="Pfam" id="PF01256">
    <property type="entry name" value="Carb_kinase"/>
    <property type="match status" value="1"/>
</dbReference>
<keyword evidence="7" id="KW-0597">Phosphoprotein</keyword>
<keyword evidence="4 7" id="KW-0520">NAD</keyword>
<feature type="binding site" evidence="7">
    <location>
        <position position="266"/>
    </location>
    <ligand>
        <name>(6S)-NADPHX</name>
        <dbReference type="ChEBI" id="CHEBI:64076"/>
    </ligand>
</feature>